<comment type="caution">
    <text evidence="9">The sequence shown here is derived from an EMBL/GenBank/DDBJ whole genome shotgun (WGS) entry which is preliminary data.</text>
</comment>
<evidence type="ECO:0000256" key="4">
    <source>
        <dbReference type="ARBA" id="ARBA00022532"/>
    </source>
</evidence>
<dbReference type="EC" id="1.1.5.4" evidence="8"/>
<dbReference type="NCBIfam" id="NF003606">
    <property type="entry name" value="PRK05257.2-1"/>
    <property type="match status" value="1"/>
</dbReference>
<evidence type="ECO:0000313" key="10">
    <source>
        <dbReference type="Proteomes" id="UP000010445"/>
    </source>
</evidence>
<keyword evidence="6 8" id="KW-0274">FAD</keyword>
<protein>
    <recommendedName>
        <fullName evidence="8">Probable malate:quinone oxidoreductase</fullName>
        <ecNumber evidence="8">1.1.5.4</ecNumber>
    </recommendedName>
    <alternativeName>
        <fullName evidence="8">MQO</fullName>
    </alternativeName>
    <alternativeName>
        <fullName evidence="8">Malate dehydrogenase [quinone]</fullName>
    </alternativeName>
</protein>
<sequence length="537" mass="59476">MPGWIFLPSFQGISYPQRIKRKVYIRWLIVVVKEVEIVSDSTNSAVKGTDEADVVLVGAGIMSATLGAMLRELEPGWSQIIFERLDGPAEESSSPWNNAGTGHSALCELNYTPEVKGKIQTSKAIAVNEKFQISRQFWSHQVDKGVLPHPEGFIHPVPHVSFGQGDTQVAYLRKRYEALNGHPLFPNMKFTDDPDEFAQFLPLMAKGRDFNAEKVAVSWTNEGTDINYGGLAKQFLAAAEKDGTDIRYGHEVKDIKPDGSRWKVTVKNRHTGDISVVRANFVFVGAGGMALPLLQKSTIPEVRGFGGFPVSGQWLRCTNEELIEQHNAKVYGQASVGAPPMSVPHLDTRVIDGKKGLLFGPYAGWTPKFLKQGSWTDLPKTLRPTNLMSMLAVGFQELGLTKYLIQELLKDEAAKVEALRQYMPTARKEDWEIVVAGQRVQVIKPIVGPRFGSLEFGTALINNSEGTIAGLLGASPGASIAPAAMLELLERCFGYKMVEWGDKIKEMVPSYGVKLSTDKKLFEKVWERTQRTLKLED</sequence>
<evidence type="ECO:0000256" key="7">
    <source>
        <dbReference type="ARBA" id="ARBA00023002"/>
    </source>
</evidence>
<gene>
    <name evidence="8" type="primary">mqo</name>
    <name evidence="9" type="ORF">HMPREF9997_01467</name>
</gene>
<name>L1MG84_9CORY</name>
<dbReference type="InterPro" id="IPR036188">
    <property type="entry name" value="FAD/NAD-bd_sf"/>
</dbReference>
<dbReference type="SUPFAM" id="SSF51905">
    <property type="entry name" value="FAD/NAD(P)-binding domain"/>
    <property type="match status" value="1"/>
</dbReference>
<dbReference type="NCBIfam" id="NF003611">
    <property type="entry name" value="PRK05257.3-2"/>
    <property type="match status" value="1"/>
</dbReference>
<accession>L1MG84</accession>
<evidence type="ECO:0000256" key="3">
    <source>
        <dbReference type="ARBA" id="ARBA00005012"/>
    </source>
</evidence>
<dbReference type="NCBIfam" id="TIGR01320">
    <property type="entry name" value="mal_quin_oxido"/>
    <property type="match status" value="1"/>
</dbReference>
<dbReference type="PANTHER" id="PTHR43104:SF2">
    <property type="entry name" value="L-2-HYDROXYGLUTARATE DEHYDROGENASE, MITOCHONDRIAL"/>
    <property type="match status" value="1"/>
</dbReference>
<dbReference type="AlphaFoldDB" id="L1MG84"/>
<dbReference type="HOGENOM" id="CLU_028151_0_0_11"/>
<evidence type="ECO:0000256" key="5">
    <source>
        <dbReference type="ARBA" id="ARBA00022630"/>
    </source>
</evidence>
<dbReference type="EMBL" id="AMEM01000018">
    <property type="protein sequence ID" value="EKX90252.1"/>
    <property type="molecule type" value="Genomic_DNA"/>
</dbReference>
<reference evidence="9 10" key="1">
    <citation type="submission" date="2012-05" db="EMBL/GenBank/DDBJ databases">
        <authorList>
            <person name="Weinstock G."/>
            <person name="Sodergren E."/>
            <person name="Lobos E.A."/>
            <person name="Fulton L."/>
            <person name="Fulton R."/>
            <person name="Courtney L."/>
            <person name="Fronick C."/>
            <person name="O'Laughlin M."/>
            <person name="Godfrey J."/>
            <person name="Wilson R.M."/>
            <person name="Miner T."/>
            <person name="Farmer C."/>
            <person name="Delehaunty K."/>
            <person name="Cordes M."/>
            <person name="Minx P."/>
            <person name="Tomlinson C."/>
            <person name="Chen J."/>
            <person name="Wollam A."/>
            <person name="Pepin K.H."/>
            <person name="Bhonagiri V."/>
            <person name="Zhang X."/>
            <person name="Suruliraj S."/>
            <person name="Warren W."/>
            <person name="Mitreva M."/>
            <person name="Mardis E.R."/>
            <person name="Wilson R.K."/>
        </authorList>
    </citation>
    <scope>NUCLEOTIDE SEQUENCE [LARGE SCALE GENOMIC DNA]</scope>
    <source>
        <strain evidence="9 10">F0235</strain>
    </source>
</reference>
<dbReference type="Pfam" id="PF06039">
    <property type="entry name" value="Mqo"/>
    <property type="match status" value="1"/>
</dbReference>
<keyword evidence="5 8" id="KW-0285">Flavoprotein</keyword>
<keyword evidence="10" id="KW-1185">Reference proteome</keyword>
<dbReference type="eggNOG" id="COG0579">
    <property type="taxonomic scope" value="Bacteria"/>
</dbReference>
<dbReference type="HAMAP" id="MF_00212">
    <property type="entry name" value="MQO"/>
    <property type="match status" value="1"/>
</dbReference>
<dbReference type="GO" id="GO:0006099">
    <property type="term" value="P:tricarboxylic acid cycle"/>
    <property type="evidence" value="ECO:0007669"/>
    <property type="project" value="UniProtKB-UniRule"/>
</dbReference>
<evidence type="ECO:0000256" key="6">
    <source>
        <dbReference type="ARBA" id="ARBA00022827"/>
    </source>
</evidence>
<keyword evidence="4 8" id="KW-0816">Tricarboxylic acid cycle</keyword>
<dbReference type="Proteomes" id="UP000010445">
    <property type="component" value="Unassembled WGS sequence"/>
</dbReference>
<evidence type="ECO:0000313" key="9">
    <source>
        <dbReference type="EMBL" id="EKX90252.1"/>
    </source>
</evidence>
<dbReference type="Gene3D" id="3.50.50.60">
    <property type="entry name" value="FAD/NAD(P)-binding domain"/>
    <property type="match status" value="1"/>
</dbReference>
<evidence type="ECO:0000256" key="2">
    <source>
        <dbReference type="ARBA" id="ARBA00001974"/>
    </source>
</evidence>
<comment type="cofactor">
    <cofactor evidence="2 8">
        <name>FAD</name>
        <dbReference type="ChEBI" id="CHEBI:57692"/>
    </cofactor>
</comment>
<dbReference type="GO" id="GO:0047545">
    <property type="term" value="F:(S)-2-hydroxyglutarate dehydrogenase activity"/>
    <property type="evidence" value="ECO:0007669"/>
    <property type="project" value="TreeGrafter"/>
</dbReference>
<evidence type="ECO:0000256" key="1">
    <source>
        <dbReference type="ARBA" id="ARBA00001139"/>
    </source>
</evidence>
<proteinExistence type="inferred from homology"/>
<dbReference type="UniPathway" id="UPA00223">
    <property type="reaction ID" value="UER01008"/>
</dbReference>
<dbReference type="Gene3D" id="3.30.9.10">
    <property type="entry name" value="D-Amino Acid Oxidase, subunit A, domain 2"/>
    <property type="match status" value="1"/>
</dbReference>
<keyword evidence="7 8" id="KW-0560">Oxidoreductase</keyword>
<dbReference type="PATRIC" id="fig|1035195.3.peg.1322"/>
<organism evidence="9 10">
    <name type="scientific">Corynebacterium durum F0235</name>
    <dbReference type="NCBI Taxonomy" id="1035195"/>
    <lineage>
        <taxon>Bacteria</taxon>
        <taxon>Bacillati</taxon>
        <taxon>Actinomycetota</taxon>
        <taxon>Actinomycetes</taxon>
        <taxon>Mycobacteriales</taxon>
        <taxon>Corynebacteriaceae</taxon>
        <taxon>Corynebacterium</taxon>
    </lineage>
</organism>
<dbReference type="InterPro" id="IPR006231">
    <property type="entry name" value="MQO"/>
</dbReference>
<dbReference type="PANTHER" id="PTHR43104">
    <property type="entry name" value="L-2-HYDROXYGLUTARATE DEHYDROGENASE, MITOCHONDRIAL"/>
    <property type="match status" value="1"/>
</dbReference>
<dbReference type="STRING" id="1035195.HMPREF9997_01467"/>
<comment type="pathway">
    <text evidence="3 8">Carbohydrate metabolism; tricarboxylic acid cycle; oxaloacetate from (S)-malate (quinone route): step 1/1.</text>
</comment>
<comment type="catalytic activity">
    <reaction evidence="1 8">
        <text>(S)-malate + a quinone = a quinol + oxaloacetate</text>
        <dbReference type="Rhea" id="RHEA:46012"/>
        <dbReference type="ChEBI" id="CHEBI:15589"/>
        <dbReference type="ChEBI" id="CHEBI:16452"/>
        <dbReference type="ChEBI" id="CHEBI:24646"/>
        <dbReference type="ChEBI" id="CHEBI:132124"/>
        <dbReference type="EC" id="1.1.5.4"/>
    </reaction>
</comment>
<dbReference type="NCBIfam" id="NF009875">
    <property type="entry name" value="PRK13339.1"/>
    <property type="match status" value="1"/>
</dbReference>
<evidence type="ECO:0000256" key="8">
    <source>
        <dbReference type="HAMAP-Rule" id="MF_00212"/>
    </source>
</evidence>
<dbReference type="GO" id="GO:0008924">
    <property type="term" value="F:L-malate dehydrogenase (quinone) activity"/>
    <property type="evidence" value="ECO:0007669"/>
    <property type="project" value="UniProtKB-UniRule"/>
</dbReference>
<comment type="similarity">
    <text evidence="8">Belongs to the MQO family.</text>
</comment>